<keyword evidence="1" id="KW-0067">ATP-binding</keyword>
<dbReference type="GO" id="GO:0008654">
    <property type="term" value="P:phospholipid biosynthetic process"/>
    <property type="evidence" value="ECO:0007669"/>
    <property type="project" value="InterPro"/>
</dbReference>
<dbReference type="AlphaFoldDB" id="A0A060UVV5"/>
<dbReference type="InterPro" id="IPR000829">
    <property type="entry name" value="DAGK"/>
</dbReference>
<dbReference type="GO" id="GO:0016301">
    <property type="term" value="F:kinase activity"/>
    <property type="evidence" value="ECO:0007669"/>
    <property type="project" value="InterPro"/>
</dbReference>
<dbReference type="EMBL" id="CCCS020000037">
    <property type="protein sequence ID" value="CDQ10704.1"/>
    <property type="molecule type" value="Genomic_DNA"/>
</dbReference>
<comment type="caution">
    <text evidence="4">The sequence shown here is derived from an EMBL/GenBank/DDBJ whole genome shotgun (WGS) entry which is preliminary data.</text>
</comment>
<dbReference type="InterPro" id="IPR036945">
    <property type="entry name" value="DAGK_sf"/>
</dbReference>
<keyword evidence="3" id="KW-1133">Transmembrane helix</keyword>
<dbReference type="GO" id="GO:0005524">
    <property type="term" value="F:ATP binding"/>
    <property type="evidence" value="ECO:0007669"/>
    <property type="project" value="UniProtKB-KW"/>
</dbReference>
<evidence type="ECO:0000256" key="2">
    <source>
        <dbReference type="PIRSR" id="PIRSR600829-4"/>
    </source>
</evidence>
<evidence type="ECO:0000313" key="4">
    <source>
        <dbReference type="EMBL" id="CDQ10704.1"/>
    </source>
</evidence>
<comment type="cofactor">
    <cofactor evidence="2">
        <name>Mg(2+)</name>
        <dbReference type="ChEBI" id="CHEBI:18420"/>
    </cofactor>
    <text evidence="2">Mn(2+), Zn(2+), Cd(2+) and Co(2+) support activity to lesser extents.</text>
</comment>
<dbReference type="Pfam" id="PF01219">
    <property type="entry name" value="DAGK_prokar"/>
    <property type="match status" value="1"/>
</dbReference>
<evidence type="ECO:0000256" key="3">
    <source>
        <dbReference type="SAM" id="Phobius"/>
    </source>
</evidence>
<organism evidence="4">
    <name type="scientific">Acidithiobacillus ferrivorans</name>
    <dbReference type="NCBI Taxonomy" id="160808"/>
    <lineage>
        <taxon>Bacteria</taxon>
        <taxon>Pseudomonadati</taxon>
        <taxon>Pseudomonadota</taxon>
        <taxon>Acidithiobacillia</taxon>
        <taxon>Acidithiobacillales</taxon>
        <taxon>Acidithiobacillaceae</taxon>
        <taxon>Acidithiobacillus</taxon>
    </lineage>
</organism>
<name>A0A060UVV5_9PROT</name>
<reference evidence="4" key="1">
    <citation type="submission" date="2014-03" db="EMBL/GenBank/DDBJ databases">
        <authorList>
            <person name="Genoscope - CEA"/>
        </authorList>
    </citation>
    <scope>NUCLEOTIDE SEQUENCE [LARGE SCALE GENOMIC DNA]</scope>
    <source>
        <strain evidence="4">CF27</strain>
    </source>
</reference>
<dbReference type="GO" id="GO:0046872">
    <property type="term" value="F:metal ion binding"/>
    <property type="evidence" value="ECO:0007669"/>
    <property type="project" value="UniProtKB-KW"/>
</dbReference>
<feature type="binding site" evidence="1">
    <location>
        <position position="25"/>
    </location>
    <ligand>
        <name>ATP</name>
        <dbReference type="ChEBI" id="CHEBI:30616"/>
    </ligand>
</feature>
<protein>
    <recommendedName>
        <fullName evidence="5">Diacylglycerol kinase</fullName>
    </recommendedName>
</protein>
<dbReference type="Gene3D" id="1.10.287.3610">
    <property type="match status" value="1"/>
</dbReference>
<keyword evidence="1" id="KW-0547">Nucleotide-binding</keyword>
<reference evidence="4" key="2">
    <citation type="submission" date="2014-07" db="EMBL/GenBank/DDBJ databases">
        <title>Initial genome analysis of the psychrotolerant acidophile Acidithiobacillus ferrivorans CF27: insights into iron and sulfur oxidation pathways and into biofilm formation.</title>
        <authorList>
            <person name="Talla E."/>
            <person name="Hedrich S."/>
            <person name="Mangenot S."/>
            <person name="Ji B."/>
            <person name="Johnson D.B."/>
            <person name="Barbe V."/>
            <person name="Bonnefoy V."/>
        </authorList>
    </citation>
    <scope>NUCLEOTIDE SEQUENCE [LARGE SCALE GENOMIC DNA]</scope>
    <source>
        <strain evidence="4">CF27</strain>
    </source>
</reference>
<keyword evidence="3" id="KW-0812">Transmembrane</keyword>
<proteinExistence type="predicted"/>
<keyword evidence="3" id="KW-0472">Membrane</keyword>
<feature type="transmembrane region" description="Helical" evidence="3">
    <location>
        <begin position="33"/>
        <end position="60"/>
    </location>
</feature>
<sequence length="71" mass="8245">MKKNSALWRRAFFAGHGLWVATREEASFRTELLAVVVGVILLYWTQASLIWWGVVFCLWVQCWRQSCSIAP</sequence>
<dbReference type="GO" id="GO:0016020">
    <property type="term" value="C:membrane"/>
    <property type="evidence" value="ECO:0007669"/>
    <property type="project" value="InterPro"/>
</dbReference>
<keyword evidence="2" id="KW-0460">Magnesium</keyword>
<gene>
    <name evidence="4" type="ORF">AFERRI_420002</name>
</gene>
<keyword evidence="2" id="KW-0479">Metal-binding</keyword>
<feature type="binding site" evidence="2">
    <location>
        <position position="25"/>
    </location>
    <ligand>
        <name>a divalent metal cation</name>
        <dbReference type="ChEBI" id="CHEBI:60240"/>
    </ligand>
</feature>
<accession>A0A060UVV5</accession>
<evidence type="ECO:0008006" key="5">
    <source>
        <dbReference type="Google" id="ProtNLM"/>
    </source>
</evidence>
<evidence type="ECO:0000256" key="1">
    <source>
        <dbReference type="PIRSR" id="PIRSR600829-3"/>
    </source>
</evidence>